<accession>A0A6V7QCQ5</accession>
<sequence>MGDRSGRGDQPRAEGEGDVDRTENAHQMLDRFHSTKQIQSSTRVARIKAIDLSIDRSLSPPISRSNLPPHPHKLRRGSIAVGDDDDAEARGGGEELRRGSEEEGVARASSTDPGRAPNARSISSEKKEEEEEEEENDEVRGFRWKRGEREMGLYRDEAQIREAPIAKY</sequence>
<feature type="compositionally biased region" description="Acidic residues" evidence="1">
    <location>
        <begin position="128"/>
        <end position="137"/>
    </location>
</feature>
<organism evidence="2">
    <name type="scientific">Ananas comosus var. bracteatus</name>
    <name type="common">red pineapple</name>
    <dbReference type="NCBI Taxonomy" id="296719"/>
    <lineage>
        <taxon>Eukaryota</taxon>
        <taxon>Viridiplantae</taxon>
        <taxon>Streptophyta</taxon>
        <taxon>Embryophyta</taxon>
        <taxon>Tracheophyta</taxon>
        <taxon>Spermatophyta</taxon>
        <taxon>Magnoliopsida</taxon>
        <taxon>Liliopsida</taxon>
        <taxon>Poales</taxon>
        <taxon>Bromeliaceae</taxon>
        <taxon>Bromelioideae</taxon>
        <taxon>Ananas</taxon>
    </lineage>
</organism>
<evidence type="ECO:0000313" key="2">
    <source>
        <dbReference type="EMBL" id="CAD1840761.1"/>
    </source>
</evidence>
<feature type="compositionally biased region" description="Basic and acidic residues" evidence="1">
    <location>
        <begin position="1"/>
        <end position="33"/>
    </location>
</feature>
<reference evidence="2" key="1">
    <citation type="submission" date="2020-07" db="EMBL/GenBank/DDBJ databases">
        <authorList>
            <person name="Lin J."/>
        </authorList>
    </citation>
    <scope>NUCLEOTIDE SEQUENCE</scope>
</reference>
<dbReference type="AlphaFoldDB" id="A0A6V7QCQ5"/>
<proteinExistence type="predicted"/>
<evidence type="ECO:0000256" key="1">
    <source>
        <dbReference type="SAM" id="MobiDB-lite"/>
    </source>
</evidence>
<gene>
    <name evidence="2" type="ORF">CB5_LOCUS23972</name>
</gene>
<feature type="region of interest" description="Disordered" evidence="1">
    <location>
        <begin position="1"/>
        <end position="143"/>
    </location>
</feature>
<protein>
    <submittedName>
        <fullName evidence="2">Uncharacterized protein</fullName>
    </submittedName>
</protein>
<dbReference type="EMBL" id="LR862135">
    <property type="protein sequence ID" value="CAD1840761.1"/>
    <property type="molecule type" value="Genomic_DNA"/>
</dbReference>
<name>A0A6V7QCQ5_ANACO</name>
<feature type="compositionally biased region" description="Basic and acidic residues" evidence="1">
    <location>
        <begin position="88"/>
        <end position="105"/>
    </location>
</feature>